<name>A0ABW6A2D0_9BACT</name>
<dbReference type="NCBIfam" id="TIGR00654">
    <property type="entry name" value="PhzF_family"/>
    <property type="match status" value="1"/>
</dbReference>
<comment type="similarity">
    <text evidence="1">Belongs to the PhzF family.</text>
</comment>
<dbReference type="PANTHER" id="PTHR13774:SF17">
    <property type="entry name" value="PHENAZINE BIOSYNTHESIS-LIKE DOMAIN-CONTAINING PROTEIN"/>
    <property type="match status" value="1"/>
</dbReference>
<proteinExistence type="inferred from homology"/>
<dbReference type="Pfam" id="PF02567">
    <property type="entry name" value="PhzC-PhzF"/>
    <property type="match status" value="1"/>
</dbReference>
<comment type="caution">
    <text evidence="3">The sequence shown here is derived from an EMBL/GenBank/DDBJ whole genome shotgun (WGS) entry which is preliminary data.</text>
</comment>
<dbReference type="PANTHER" id="PTHR13774">
    <property type="entry name" value="PHENAZINE BIOSYNTHESIS PROTEIN"/>
    <property type="match status" value="1"/>
</dbReference>
<dbReference type="SUPFAM" id="SSF54506">
    <property type="entry name" value="Diaminopimelate epimerase-like"/>
    <property type="match status" value="1"/>
</dbReference>
<dbReference type="RefSeq" id="WP_386096686.1">
    <property type="nucleotide sequence ID" value="NZ_JBHUOZ010000001.1"/>
</dbReference>
<dbReference type="Gene3D" id="3.10.310.10">
    <property type="entry name" value="Diaminopimelate Epimerase, Chain A, domain 1"/>
    <property type="match status" value="2"/>
</dbReference>
<accession>A0ABW6A2D0</accession>
<evidence type="ECO:0000313" key="4">
    <source>
        <dbReference type="Proteomes" id="UP001597511"/>
    </source>
</evidence>
<evidence type="ECO:0000256" key="1">
    <source>
        <dbReference type="ARBA" id="ARBA00008270"/>
    </source>
</evidence>
<dbReference type="EMBL" id="JBHUOZ010000001">
    <property type="protein sequence ID" value="MFD2919469.1"/>
    <property type="molecule type" value="Genomic_DNA"/>
</dbReference>
<evidence type="ECO:0000256" key="2">
    <source>
        <dbReference type="ARBA" id="ARBA00023235"/>
    </source>
</evidence>
<gene>
    <name evidence="3" type="ORF">ACFS6H_07125</name>
</gene>
<evidence type="ECO:0000313" key="3">
    <source>
        <dbReference type="EMBL" id="MFD2919469.1"/>
    </source>
</evidence>
<reference evidence="4" key="1">
    <citation type="journal article" date="2019" name="Int. J. Syst. Evol. Microbiol.">
        <title>The Global Catalogue of Microorganisms (GCM) 10K type strain sequencing project: providing services to taxonomists for standard genome sequencing and annotation.</title>
        <authorList>
            <consortium name="The Broad Institute Genomics Platform"/>
            <consortium name="The Broad Institute Genome Sequencing Center for Infectious Disease"/>
            <person name="Wu L."/>
            <person name="Ma J."/>
        </authorList>
    </citation>
    <scope>NUCLEOTIDE SEQUENCE [LARGE SCALE GENOMIC DNA]</scope>
    <source>
        <strain evidence="4">KCTC 23299</strain>
    </source>
</reference>
<keyword evidence="2" id="KW-0413">Isomerase</keyword>
<keyword evidence="4" id="KW-1185">Reference proteome</keyword>
<organism evidence="3 4">
    <name type="scientific">Terrimonas rubra</name>
    <dbReference type="NCBI Taxonomy" id="1035890"/>
    <lineage>
        <taxon>Bacteria</taxon>
        <taxon>Pseudomonadati</taxon>
        <taxon>Bacteroidota</taxon>
        <taxon>Chitinophagia</taxon>
        <taxon>Chitinophagales</taxon>
        <taxon>Chitinophagaceae</taxon>
        <taxon>Terrimonas</taxon>
    </lineage>
</organism>
<dbReference type="PIRSF" id="PIRSF016184">
    <property type="entry name" value="PhzC_PhzF"/>
    <property type="match status" value="1"/>
</dbReference>
<sequence>MMQLTIYQADAFSDRLFGGNPAAVVPLERWISDGLMQQLAMENNLAETVFFVPEKDGFAIRWFTPESEINLCGHATLASAYILFEKLAYEKEQITFYSQSGPLVVTRLTGETADTVFKAEMDFPSWMPERYDAYPEEMLQALGIKEIVGVYKNRDLLVELPDETAVQQAVPDFTLLKKLGYKVIITAPGKTVDFVSRFFAPSFGVDEDPVTGSAHAQLIPFWSHKLNKTTMEAKQLSKRGGHLWVQQKGERVIMGGNCVFYMQGKVQLPEDVG</sequence>
<protein>
    <submittedName>
        <fullName evidence="3">PhzF family phenazine biosynthesis protein</fullName>
    </submittedName>
</protein>
<dbReference type="InterPro" id="IPR003719">
    <property type="entry name" value="Phenazine_PhzF-like"/>
</dbReference>
<dbReference type="Proteomes" id="UP001597511">
    <property type="component" value="Unassembled WGS sequence"/>
</dbReference>